<dbReference type="AlphaFoldDB" id="A0A9Q8USF9"/>
<dbReference type="PANTHER" id="PTHR42085:SF1">
    <property type="entry name" value="F-BOX DOMAIN-CONTAINING PROTEIN"/>
    <property type="match status" value="1"/>
</dbReference>
<evidence type="ECO:0000259" key="1">
    <source>
        <dbReference type="Pfam" id="PF20150"/>
    </source>
</evidence>
<dbReference type="OrthoDB" id="5397846at2759"/>
<reference evidence="2" key="2">
    <citation type="journal article" date="2022" name="Microb. Genom.">
        <title>A chromosome-scale genome assembly of the tomato pathogen Cladosporium fulvum reveals a compartmentalized genome architecture and the presence of a dispensable chromosome.</title>
        <authorList>
            <person name="Zaccaron A.Z."/>
            <person name="Chen L.H."/>
            <person name="Samaras A."/>
            <person name="Stergiopoulos I."/>
        </authorList>
    </citation>
    <scope>NUCLEOTIDE SEQUENCE</scope>
    <source>
        <strain evidence="2">Race5_Kim</strain>
    </source>
</reference>
<reference evidence="2" key="1">
    <citation type="submission" date="2021-12" db="EMBL/GenBank/DDBJ databases">
        <authorList>
            <person name="Zaccaron A."/>
            <person name="Stergiopoulos I."/>
        </authorList>
    </citation>
    <scope>NUCLEOTIDE SEQUENCE</scope>
    <source>
        <strain evidence="2">Race5_Kim</strain>
    </source>
</reference>
<dbReference type="InterPro" id="IPR038883">
    <property type="entry name" value="AN11006-like"/>
</dbReference>
<accession>A0A9Q8USF9</accession>
<dbReference type="KEGG" id="ffu:CLAFUR5_11147"/>
<feature type="domain" description="2EXR" evidence="1">
    <location>
        <begin position="20"/>
        <end position="109"/>
    </location>
</feature>
<evidence type="ECO:0000313" key="2">
    <source>
        <dbReference type="EMBL" id="UJO20741.1"/>
    </source>
</evidence>
<dbReference type="GeneID" id="71991025"/>
<dbReference type="Proteomes" id="UP000756132">
    <property type="component" value="Chromosome 8"/>
</dbReference>
<protein>
    <recommendedName>
        <fullName evidence="1">2EXR domain-containing protein</fullName>
    </recommendedName>
</protein>
<evidence type="ECO:0000313" key="3">
    <source>
        <dbReference type="Proteomes" id="UP000756132"/>
    </source>
</evidence>
<name>A0A9Q8USF9_PASFU</name>
<organism evidence="2 3">
    <name type="scientific">Passalora fulva</name>
    <name type="common">Tomato leaf mold</name>
    <name type="synonym">Cladosporium fulvum</name>
    <dbReference type="NCBI Taxonomy" id="5499"/>
    <lineage>
        <taxon>Eukaryota</taxon>
        <taxon>Fungi</taxon>
        <taxon>Dikarya</taxon>
        <taxon>Ascomycota</taxon>
        <taxon>Pezizomycotina</taxon>
        <taxon>Dothideomycetes</taxon>
        <taxon>Dothideomycetidae</taxon>
        <taxon>Mycosphaerellales</taxon>
        <taxon>Mycosphaerellaceae</taxon>
        <taxon>Fulvia</taxon>
    </lineage>
</organism>
<proteinExistence type="predicted"/>
<dbReference type="InterPro" id="IPR045518">
    <property type="entry name" value="2EXR"/>
</dbReference>
<keyword evidence="3" id="KW-1185">Reference proteome</keyword>
<dbReference type="EMBL" id="CP090170">
    <property type="protein sequence ID" value="UJO20741.1"/>
    <property type="molecule type" value="Genomic_DNA"/>
</dbReference>
<dbReference type="PANTHER" id="PTHR42085">
    <property type="entry name" value="F-BOX DOMAIN-CONTAINING PROTEIN"/>
    <property type="match status" value="1"/>
</dbReference>
<gene>
    <name evidence="2" type="ORF">CLAFUR5_11147</name>
</gene>
<dbReference type="RefSeq" id="XP_047765107.1">
    <property type="nucleotide sequence ID" value="XM_047910295.1"/>
</dbReference>
<sequence>MVPTTRSKTREEAKRCSLLELPAELRNRIYDYTLFKQDNLRIESHPKSALTSSFTFRGRPTISTPDDHKDYLDEVVESRKVLLGEPALLRVNRQVRNKTMTMHYSRTTFIASDEQVLHGWLHLLGPQRRDMIRRCVLDVDCWNYRIGLAWTTNLLSSLNSRLLSLDFDIPERVLKLGLLDRAPKRARGRSKRLDTVIGIRLLAGDDYEKHILLFAIRHQLAALSNEQLYLFLPIRAGFG</sequence>
<dbReference type="Pfam" id="PF20150">
    <property type="entry name" value="2EXR"/>
    <property type="match status" value="1"/>
</dbReference>